<keyword evidence="1" id="KW-0418">Kinase</keyword>
<dbReference type="EMBL" id="JAQQWP010000008">
    <property type="protein sequence ID" value="KAK8106802.1"/>
    <property type="molecule type" value="Genomic_DNA"/>
</dbReference>
<name>A0AAW0QLF9_9PEZI</name>
<accession>A0AAW0QLF9</accession>
<comment type="caution">
    <text evidence="1">The sequence shown here is derived from an EMBL/GenBank/DDBJ whole genome shotgun (WGS) entry which is preliminary data.</text>
</comment>
<evidence type="ECO:0000313" key="2">
    <source>
        <dbReference type="Proteomes" id="UP001392437"/>
    </source>
</evidence>
<evidence type="ECO:0000313" key="1">
    <source>
        <dbReference type="EMBL" id="KAK8106802.1"/>
    </source>
</evidence>
<dbReference type="GO" id="GO:0016301">
    <property type="term" value="F:kinase activity"/>
    <property type="evidence" value="ECO:0007669"/>
    <property type="project" value="UniProtKB-KW"/>
</dbReference>
<protein>
    <submittedName>
        <fullName evidence="1">Protein kinase-like domain</fullName>
    </submittedName>
</protein>
<sequence>MADPSSSRNTTSPSVRGDGISRLRIWASQYLYPGKSRGGMGNIVDLPFQEGHQIERHKKRGQRDGVRSRQYVGAYPQRMRFADCPPYKKVLEAVEATPTIDKYPEELEAEWDIWLRLSPWTYGG</sequence>
<proteinExistence type="predicted"/>
<dbReference type="Proteomes" id="UP001392437">
    <property type="component" value="Unassembled WGS sequence"/>
</dbReference>
<keyword evidence="2" id="KW-1185">Reference proteome</keyword>
<organism evidence="1 2">
    <name type="scientific">Apiospora kogelbergensis</name>
    <dbReference type="NCBI Taxonomy" id="1337665"/>
    <lineage>
        <taxon>Eukaryota</taxon>
        <taxon>Fungi</taxon>
        <taxon>Dikarya</taxon>
        <taxon>Ascomycota</taxon>
        <taxon>Pezizomycotina</taxon>
        <taxon>Sordariomycetes</taxon>
        <taxon>Xylariomycetidae</taxon>
        <taxon>Amphisphaeriales</taxon>
        <taxon>Apiosporaceae</taxon>
        <taxon>Apiospora</taxon>
    </lineage>
</organism>
<keyword evidence="1" id="KW-0808">Transferase</keyword>
<gene>
    <name evidence="1" type="ORF">PG999_010161</name>
</gene>
<dbReference type="AlphaFoldDB" id="A0AAW0QLF9"/>
<reference evidence="1 2" key="1">
    <citation type="submission" date="2023-01" db="EMBL/GenBank/DDBJ databases">
        <title>Analysis of 21 Apiospora genomes using comparative genomics revels a genus with tremendous synthesis potential of carbohydrate active enzymes and secondary metabolites.</title>
        <authorList>
            <person name="Sorensen T."/>
        </authorList>
    </citation>
    <scope>NUCLEOTIDE SEQUENCE [LARGE SCALE GENOMIC DNA]</scope>
    <source>
        <strain evidence="1 2">CBS 117206</strain>
    </source>
</reference>